<dbReference type="EMBL" id="KZ345117">
    <property type="protein sequence ID" value="PIO75675.1"/>
    <property type="molecule type" value="Genomic_DNA"/>
</dbReference>
<keyword evidence="3" id="KW-1185">Reference proteome</keyword>
<evidence type="ECO:0000313" key="3">
    <source>
        <dbReference type="Proteomes" id="UP000230423"/>
    </source>
</evidence>
<dbReference type="Gene3D" id="3.30.530.20">
    <property type="match status" value="1"/>
</dbReference>
<dbReference type="SMART" id="SM00234">
    <property type="entry name" value="START"/>
    <property type="match status" value="1"/>
</dbReference>
<dbReference type="SUPFAM" id="SSF55961">
    <property type="entry name" value="Bet v1-like"/>
    <property type="match status" value="1"/>
</dbReference>
<feature type="domain" description="START" evidence="1">
    <location>
        <begin position="85"/>
        <end position="270"/>
    </location>
</feature>
<name>A0A2G9UZM8_TELCI</name>
<dbReference type="GO" id="GO:0099044">
    <property type="term" value="P:vesicle tethering to endoplasmic reticulum"/>
    <property type="evidence" value="ECO:0007669"/>
    <property type="project" value="TreeGrafter"/>
</dbReference>
<feature type="non-terminal residue" evidence="2">
    <location>
        <position position="1"/>
    </location>
</feature>
<sequence>IRQGCASADDGRRARFYEKFYGSSIFCATKHSTFQSLDFEEGMSTTVKLLEIEDTTSNNQYGVGLRSTAHAFVEALKVFDDAKRADRKDWKQKAEHKGDKCFNKHFPIGKVYYLKKSFNTDSESLFRSHWNEIEKTPEWNSNVQSVERVDTISEYADIIHYTTSDLIVVKGRDFVVCRMWRKVGDSYVVAATSFESDVPIAPKKKRGLANVVAGKFSPSTNDPSKCSIEYLVSVDLKDKITPKAVLSSGIADMMIKDARYAYKYVEEEQSKKKSD</sequence>
<dbReference type="GO" id="GO:0140284">
    <property type="term" value="C:endoplasmic reticulum-endosome membrane contact site"/>
    <property type="evidence" value="ECO:0007669"/>
    <property type="project" value="TreeGrafter"/>
</dbReference>
<dbReference type="GO" id="GO:0005765">
    <property type="term" value="C:lysosomal membrane"/>
    <property type="evidence" value="ECO:0007669"/>
    <property type="project" value="TreeGrafter"/>
</dbReference>
<dbReference type="InterPro" id="IPR002913">
    <property type="entry name" value="START_lipid-bd_dom"/>
</dbReference>
<dbReference type="GO" id="GO:0031902">
    <property type="term" value="C:late endosome membrane"/>
    <property type="evidence" value="ECO:0007669"/>
    <property type="project" value="TreeGrafter"/>
</dbReference>
<dbReference type="PROSITE" id="PS50848">
    <property type="entry name" value="START"/>
    <property type="match status" value="1"/>
</dbReference>
<dbReference type="OrthoDB" id="74575at2759"/>
<dbReference type="PANTHER" id="PTHR46121">
    <property type="entry name" value="STEROIDOGENIC ACUTE REGULATORY PROTEIN-LIKE"/>
    <property type="match status" value="1"/>
</dbReference>
<evidence type="ECO:0000259" key="1">
    <source>
        <dbReference type="PROSITE" id="PS50848"/>
    </source>
</evidence>
<accession>A0A2G9UZM8</accession>
<protein>
    <submittedName>
        <fullName evidence="2">START domain protein</fullName>
    </submittedName>
</protein>
<dbReference type="Proteomes" id="UP000230423">
    <property type="component" value="Unassembled WGS sequence"/>
</dbReference>
<dbReference type="InterPro" id="IPR023393">
    <property type="entry name" value="START-like_dom_sf"/>
</dbReference>
<proteinExistence type="predicted"/>
<dbReference type="CDD" id="cd00177">
    <property type="entry name" value="START"/>
    <property type="match status" value="1"/>
</dbReference>
<dbReference type="AlphaFoldDB" id="A0A2G9UZM8"/>
<gene>
    <name evidence="2" type="ORF">TELCIR_02280</name>
</gene>
<dbReference type="Pfam" id="PF01852">
    <property type="entry name" value="START"/>
    <property type="match status" value="1"/>
</dbReference>
<dbReference type="GO" id="GO:0005789">
    <property type="term" value="C:endoplasmic reticulum membrane"/>
    <property type="evidence" value="ECO:0007669"/>
    <property type="project" value="TreeGrafter"/>
</dbReference>
<dbReference type="InterPro" id="IPR051869">
    <property type="entry name" value="STARD3"/>
</dbReference>
<dbReference type="PANTHER" id="PTHR46121:SF3">
    <property type="entry name" value="STEROIDOGENIC ACUTE REGULATORY-LIKE PROTEIN 1"/>
    <property type="match status" value="1"/>
</dbReference>
<evidence type="ECO:0000313" key="2">
    <source>
        <dbReference type="EMBL" id="PIO75675.1"/>
    </source>
</evidence>
<dbReference type="GO" id="GO:0008289">
    <property type="term" value="F:lipid binding"/>
    <property type="evidence" value="ECO:0007669"/>
    <property type="project" value="InterPro"/>
</dbReference>
<reference evidence="2 3" key="1">
    <citation type="submission" date="2015-09" db="EMBL/GenBank/DDBJ databases">
        <title>Draft genome of the parasitic nematode Teladorsagia circumcincta isolate WARC Sus (inbred).</title>
        <authorList>
            <person name="Mitreva M."/>
        </authorList>
    </citation>
    <scope>NUCLEOTIDE SEQUENCE [LARGE SCALE GENOMIC DNA]</scope>
    <source>
        <strain evidence="2 3">S</strain>
    </source>
</reference>
<organism evidence="2 3">
    <name type="scientific">Teladorsagia circumcincta</name>
    <name type="common">Brown stomach worm</name>
    <name type="synonym">Ostertagia circumcincta</name>
    <dbReference type="NCBI Taxonomy" id="45464"/>
    <lineage>
        <taxon>Eukaryota</taxon>
        <taxon>Metazoa</taxon>
        <taxon>Ecdysozoa</taxon>
        <taxon>Nematoda</taxon>
        <taxon>Chromadorea</taxon>
        <taxon>Rhabditida</taxon>
        <taxon>Rhabditina</taxon>
        <taxon>Rhabditomorpha</taxon>
        <taxon>Strongyloidea</taxon>
        <taxon>Trichostrongylidae</taxon>
        <taxon>Teladorsagia</taxon>
    </lineage>
</organism>